<dbReference type="GO" id="GO:0004722">
    <property type="term" value="F:protein serine/threonine phosphatase activity"/>
    <property type="evidence" value="ECO:0007669"/>
    <property type="project" value="UniProtKB-EC"/>
</dbReference>
<keyword evidence="1" id="KW-0464">Manganese</keyword>
<dbReference type="PANTHER" id="PTHR12320">
    <property type="entry name" value="PROTEIN PHOSPHATASE 2C"/>
    <property type="match status" value="1"/>
</dbReference>
<keyword evidence="1" id="KW-0378">Hydrolase</keyword>
<reference evidence="2" key="1">
    <citation type="journal article" date="2007" name="PLoS ONE">
        <title>The first genome sequence of an elite grapevine cultivar (Pinot noir Vitis vinifera L.): coping with a highly heterozygous genome.</title>
        <authorList>
            <person name="Velasco R."/>
            <person name="Zharkikh A."/>
            <person name="Troggio M."/>
            <person name="Cartwright D.A."/>
            <person name="Cestaro A."/>
            <person name="Pruss D."/>
            <person name="Pindo M."/>
            <person name="FitzGerald L.M."/>
            <person name="Vezzulli S."/>
            <person name="Reid J."/>
            <person name="Malacarne G."/>
            <person name="Iliev D."/>
            <person name="Coppola G."/>
            <person name="Wardell B."/>
            <person name="Micheletti D."/>
            <person name="Macalma T."/>
            <person name="Facci M."/>
            <person name="Mitchell J.T."/>
            <person name="Perazzolli M."/>
            <person name="Eldredge G."/>
            <person name="Gatto P."/>
            <person name="Oyzerski R."/>
            <person name="Moretto M."/>
            <person name="Gutin N."/>
            <person name="Stefanini M."/>
            <person name="Chen Y."/>
            <person name="Segala C."/>
            <person name="Davenport C."/>
            <person name="Dematte L."/>
            <person name="Mraz A."/>
            <person name="Battilana J."/>
            <person name="Stormo K."/>
            <person name="Costa F."/>
            <person name="Tao Q."/>
            <person name="Si-Ammour A."/>
            <person name="Harkins T."/>
            <person name="Lackey A."/>
            <person name="Perbost C."/>
            <person name="Taillon B."/>
            <person name="Stella A."/>
            <person name="Solovyev V."/>
            <person name="Fawcett J.A."/>
            <person name="Sterck L."/>
            <person name="Vandepoele K."/>
            <person name="Grando S.M."/>
            <person name="Toppo S."/>
            <person name="Moser C."/>
            <person name="Lanchbury J."/>
            <person name="Bogden R."/>
            <person name="Skolnick M."/>
            <person name="Sgaramella V."/>
            <person name="Bhatnagar S.K."/>
            <person name="Fontana P."/>
            <person name="Gutin A."/>
            <person name="Van de Peer Y."/>
            <person name="Salamini F."/>
            <person name="Viola R."/>
        </authorList>
    </citation>
    <scope>NUCLEOTIDE SEQUENCE</scope>
</reference>
<evidence type="ECO:0000256" key="1">
    <source>
        <dbReference type="RuleBase" id="RU366020"/>
    </source>
</evidence>
<dbReference type="OrthoDB" id="60843at2759"/>
<dbReference type="AlphaFoldDB" id="A5B357"/>
<name>A5B357_VITVI</name>
<comment type="catalytic activity">
    <reaction evidence="1">
        <text>O-phospho-L-threonyl-[protein] + H2O = L-threonyl-[protein] + phosphate</text>
        <dbReference type="Rhea" id="RHEA:47004"/>
        <dbReference type="Rhea" id="RHEA-COMP:11060"/>
        <dbReference type="Rhea" id="RHEA-COMP:11605"/>
        <dbReference type="ChEBI" id="CHEBI:15377"/>
        <dbReference type="ChEBI" id="CHEBI:30013"/>
        <dbReference type="ChEBI" id="CHEBI:43474"/>
        <dbReference type="ChEBI" id="CHEBI:61977"/>
        <dbReference type="EC" id="3.1.3.16"/>
    </reaction>
</comment>
<keyword evidence="1" id="KW-0460">Magnesium</keyword>
<dbReference type="ExpressionAtlas" id="A5B357">
    <property type="expression patterns" value="baseline and differential"/>
</dbReference>
<proteinExistence type="inferred from homology"/>
<comment type="catalytic activity">
    <reaction evidence="1">
        <text>O-phospho-L-seryl-[protein] + H2O = L-seryl-[protein] + phosphate</text>
        <dbReference type="Rhea" id="RHEA:20629"/>
        <dbReference type="Rhea" id="RHEA-COMP:9863"/>
        <dbReference type="Rhea" id="RHEA-COMP:11604"/>
        <dbReference type="ChEBI" id="CHEBI:15377"/>
        <dbReference type="ChEBI" id="CHEBI:29999"/>
        <dbReference type="ChEBI" id="CHEBI:43474"/>
        <dbReference type="ChEBI" id="CHEBI:83421"/>
        <dbReference type="EC" id="3.1.3.16"/>
    </reaction>
</comment>
<dbReference type="EMBL" id="AM444982">
    <property type="protein sequence ID" value="CAN67462.1"/>
    <property type="molecule type" value="Genomic_DNA"/>
</dbReference>
<dbReference type="PANTHER" id="PTHR12320:SF83">
    <property type="entry name" value="PROTEIN PHOSPHATASE 2C 55-RELATED"/>
    <property type="match status" value="1"/>
</dbReference>
<keyword evidence="1" id="KW-0479">Metal-binding</keyword>
<dbReference type="GO" id="GO:0046872">
    <property type="term" value="F:metal ion binding"/>
    <property type="evidence" value="ECO:0007669"/>
    <property type="project" value="UniProtKB-UniRule"/>
</dbReference>
<dbReference type="Gramene" id="Vitis17g01467.t01">
    <property type="protein sequence ID" value="Vitis17g01467.t01.CDS"/>
    <property type="gene ID" value="Vitis17g01467"/>
</dbReference>
<accession>A5B357</accession>
<dbReference type="InterPro" id="IPR039123">
    <property type="entry name" value="PPTC7"/>
</dbReference>
<keyword evidence="1" id="KW-0904">Protein phosphatase</keyword>
<comment type="cofactor">
    <cofactor evidence="1">
        <name>Mg(2+)</name>
        <dbReference type="ChEBI" id="CHEBI:18420"/>
    </cofactor>
</comment>
<gene>
    <name evidence="2" type="ORF">VITISV_028052</name>
</gene>
<sequence>MATSTLVNIPDWHKILRIDSVESLHDSDEKPELEMVHATRSSLRPQVIAQKIAVLARQRAQDKNWQTLFSTAAQDAGFRYYGGKLNDITTVVSYITSHNNGCCSSNSSWL</sequence>
<comment type="cofactor">
    <cofactor evidence="1">
        <name>Mn(2+)</name>
        <dbReference type="ChEBI" id="CHEBI:29035"/>
    </cofactor>
</comment>
<protein>
    <recommendedName>
        <fullName evidence="1">Protein phosphatase</fullName>
        <ecNumber evidence="1">3.1.3.16</ecNumber>
    </recommendedName>
</protein>
<comment type="similarity">
    <text evidence="1">Belongs to the PP2C family.</text>
</comment>
<organism evidence="2">
    <name type="scientific">Vitis vinifera</name>
    <name type="common">Grape</name>
    <dbReference type="NCBI Taxonomy" id="29760"/>
    <lineage>
        <taxon>Eukaryota</taxon>
        <taxon>Viridiplantae</taxon>
        <taxon>Streptophyta</taxon>
        <taxon>Embryophyta</taxon>
        <taxon>Tracheophyta</taxon>
        <taxon>Spermatophyta</taxon>
        <taxon>Magnoliopsida</taxon>
        <taxon>eudicotyledons</taxon>
        <taxon>Gunneridae</taxon>
        <taxon>Pentapetalae</taxon>
        <taxon>rosids</taxon>
        <taxon>Vitales</taxon>
        <taxon>Vitaceae</taxon>
        <taxon>Viteae</taxon>
        <taxon>Vitis</taxon>
    </lineage>
</organism>
<dbReference type="EC" id="3.1.3.16" evidence="1"/>
<evidence type="ECO:0000313" key="2">
    <source>
        <dbReference type="EMBL" id="CAN67462.1"/>
    </source>
</evidence>